<dbReference type="Pfam" id="PF13367">
    <property type="entry name" value="PrsW-protease"/>
    <property type="match status" value="1"/>
</dbReference>
<dbReference type="RefSeq" id="WP_126642938.1">
    <property type="nucleotide sequence ID" value="NZ_BIFH01000047.1"/>
</dbReference>
<sequence>MRGGVVRSAGEPSAPAAVGVALLGCLFGLGVIVHEYRDTVRVFPAATALAGFLLLLTLGVGYLLPRRIRPVVAPPHDGSIACVAWGMTAATGCAILANTGLSGIWAKTRGVDFADTWGAAMTAPLNEETLKLCGLLILALIGSGVIRAPIDGWVYGALVGLGFQVVENLLYALNSILLDGATNPGASVDASFAARVGITGWGSHWAMSAVAGTGVGYLVARDGRPLARRVSVALGCWLLAMGMHWFFNAPLPLGWRGTLARVGVDFVVAMLVYRSARRHYLARFREVAAEEAATGAIRPVEAELLPRRHSRRQVRDGPRSRPVRVLIGEIEEAQLALVAGRIPRADPSEPARSERLREEIATLRAHLRARPVPGPPTAPAGGAPAPGGA</sequence>
<feature type="transmembrane region" description="Helical" evidence="2">
    <location>
        <begin position="253"/>
        <end position="273"/>
    </location>
</feature>
<feature type="transmembrane region" description="Helical" evidence="2">
    <location>
        <begin position="153"/>
        <end position="178"/>
    </location>
</feature>
<keyword evidence="2" id="KW-0472">Membrane</keyword>
<keyword evidence="2" id="KW-1133">Transmembrane helix</keyword>
<feature type="region of interest" description="Disordered" evidence="1">
    <location>
        <begin position="366"/>
        <end position="389"/>
    </location>
</feature>
<dbReference type="Proteomes" id="UP000286931">
    <property type="component" value="Unassembled WGS sequence"/>
</dbReference>
<feature type="transmembrane region" description="Helical" evidence="2">
    <location>
        <begin position="12"/>
        <end position="33"/>
    </location>
</feature>
<evidence type="ECO:0000313" key="4">
    <source>
        <dbReference type="Proteomes" id="UP000286931"/>
    </source>
</evidence>
<evidence type="ECO:0000256" key="1">
    <source>
        <dbReference type="SAM" id="MobiDB-lite"/>
    </source>
</evidence>
<feature type="transmembrane region" description="Helical" evidence="2">
    <location>
        <begin position="198"/>
        <end position="219"/>
    </location>
</feature>
<keyword evidence="3" id="KW-0645">Protease</keyword>
<dbReference type="EMBL" id="BIFH01000047">
    <property type="protein sequence ID" value="GCE01301.1"/>
    <property type="molecule type" value="Genomic_DNA"/>
</dbReference>
<feature type="transmembrane region" description="Helical" evidence="2">
    <location>
        <begin position="45"/>
        <end position="65"/>
    </location>
</feature>
<keyword evidence="2" id="KW-0812">Transmembrane</keyword>
<dbReference type="OrthoDB" id="9785431at2"/>
<feature type="transmembrane region" description="Helical" evidence="2">
    <location>
        <begin position="77"/>
        <end position="97"/>
    </location>
</feature>
<keyword evidence="4" id="KW-1185">Reference proteome</keyword>
<evidence type="ECO:0000313" key="3">
    <source>
        <dbReference type="EMBL" id="GCE01301.1"/>
    </source>
</evidence>
<feature type="transmembrane region" description="Helical" evidence="2">
    <location>
        <begin position="226"/>
        <end position="247"/>
    </location>
</feature>
<reference evidence="3 4" key="1">
    <citation type="submission" date="2018-12" db="EMBL/GenBank/DDBJ databases">
        <title>Draft genome sequence of Embleya hyalina NBRC 13850T.</title>
        <authorList>
            <person name="Komaki H."/>
            <person name="Hosoyama A."/>
            <person name="Kimura A."/>
            <person name="Ichikawa N."/>
            <person name="Tamura T."/>
        </authorList>
    </citation>
    <scope>NUCLEOTIDE SEQUENCE [LARGE SCALE GENOMIC DNA]</scope>
    <source>
        <strain evidence="3 4">NBRC 13850</strain>
    </source>
</reference>
<dbReference type="PANTHER" id="PTHR36844">
    <property type="entry name" value="PROTEASE PRSW"/>
    <property type="match status" value="1"/>
</dbReference>
<evidence type="ECO:0000256" key="2">
    <source>
        <dbReference type="SAM" id="Phobius"/>
    </source>
</evidence>
<dbReference type="AlphaFoldDB" id="A0A401Z385"/>
<comment type="caution">
    <text evidence="3">The sequence shown here is derived from an EMBL/GenBank/DDBJ whole genome shotgun (WGS) entry which is preliminary data.</text>
</comment>
<name>A0A401Z385_9ACTN</name>
<dbReference type="PANTHER" id="PTHR36844:SF1">
    <property type="entry name" value="PROTEASE PRSW"/>
    <property type="match status" value="1"/>
</dbReference>
<gene>
    <name evidence="3" type="ORF">EHYA_09065</name>
</gene>
<keyword evidence="3" id="KW-0378">Hydrolase</keyword>
<protein>
    <submittedName>
        <fullName evidence="3">Protease PrsW</fullName>
    </submittedName>
</protein>
<dbReference type="GO" id="GO:0008233">
    <property type="term" value="F:peptidase activity"/>
    <property type="evidence" value="ECO:0007669"/>
    <property type="project" value="UniProtKB-KW"/>
</dbReference>
<accession>A0A401Z385</accession>
<dbReference type="GO" id="GO:0006508">
    <property type="term" value="P:proteolysis"/>
    <property type="evidence" value="ECO:0007669"/>
    <property type="project" value="UniProtKB-KW"/>
</dbReference>
<organism evidence="3 4">
    <name type="scientific">Embleya hyalina</name>
    <dbReference type="NCBI Taxonomy" id="516124"/>
    <lineage>
        <taxon>Bacteria</taxon>
        <taxon>Bacillati</taxon>
        <taxon>Actinomycetota</taxon>
        <taxon>Actinomycetes</taxon>
        <taxon>Kitasatosporales</taxon>
        <taxon>Streptomycetaceae</taxon>
        <taxon>Embleya</taxon>
    </lineage>
</organism>
<proteinExistence type="predicted"/>
<dbReference type="InterPro" id="IPR026898">
    <property type="entry name" value="PrsW"/>
</dbReference>
<dbReference type="PROSITE" id="PS51257">
    <property type="entry name" value="PROKAR_LIPOPROTEIN"/>
    <property type="match status" value="1"/>
</dbReference>